<proteinExistence type="predicted"/>
<name>A0A9P5X1W2_9AGAR</name>
<evidence type="ECO:0000313" key="1">
    <source>
        <dbReference type="EMBL" id="KAF9442757.1"/>
    </source>
</evidence>
<dbReference type="AlphaFoldDB" id="A0A9P5X1W2"/>
<evidence type="ECO:0000313" key="2">
    <source>
        <dbReference type="Proteomes" id="UP000807342"/>
    </source>
</evidence>
<feature type="non-terminal residue" evidence="1">
    <location>
        <position position="1"/>
    </location>
</feature>
<feature type="non-terminal residue" evidence="1">
    <location>
        <position position="106"/>
    </location>
</feature>
<dbReference type="OrthoDB" id="2624308at2759"/>
<dbReference type="EMBL" id="MU151572">
    <property type="protein sequence ID" value="KAF9442757.1"/>
    <property type="molecule type" value="Genomic_DNA"/>
</dbReference>
<keyword evidence="2" id="KW-1185">Reference proteome</keyword>
<gene>
    <name evidence="1" type="ORF">P691DRAFT_626878</name>
</gene>
<dbReference type="Proteomes" id="UP000807342">
    <property type="component" value="Unassembled WGS sequence"/>
</dbReference>
<organism evidence="1 2">
    <name type="scientific">Macrolepiota fuliginosa MF-IS2</name>
    <dbReference type="NCBI Taxonomy" id="1400762"/>
    <lineage>
        <taxon>Eukaryota</taxon>
        <taxon>Fungi</taxon>
        <taxon>Dikarya</taxon>
        <taxon>Basidiomycota</taxon>
        <taxon>Agaricomycotina</taxon>
        <taxon>Agaricomycetes</taxon>
        <taxon>Agaricomycetidae</taxon>
        <taxon>Agaricales</taxon>
        <taxon>Agaricineae</taxon>
        <taxon>Agaricaceae</taxon>
        <taxon>Macrolepiota</taxon>
    </lineage>
</organism>
<reference evidence="1" key="1">
    <citation type="submission" date="2020-11" db="EMBL/GenBank/DDBJ databases">
        <authorList>
            <consortium name="DOE Joint Genome Institute"/>
            <person name="Ahrendt S."/>
            <person name="Riley R."/>
            <person name="Andreopoulos W."/>
            <person name="Labutti K."/>
            <person name="Pangilinan J."/>
            <person name="Ruiz-Duenas F.J."/>
            <person name="Barrasa J.M."/>
            <person name="Sanchez-Garcia M."/>
            <person name="Camarero S."/>
            <person name="Miyauchi S."/>
            <person name="Serrano A."/>
            <person name="Linde D."/>
            <person name="Babiker R."/>
            <person name="Drula E."/>
            <person name="Ayuso-Fernandez I."/>
            <person name="Pacheco R."/>
            <person name="Padilla G."/>
            <person name="Ferreira P."/>
            <person name="Barriuso J."/>
            <person name="Kellner H."/>
            <person name="Castanera R."/>
            <person name="Alfaro M."/>
            <person name="Ramirez L."/>
            <person name="Pisabarro A.G."/>
            <person name="Kuo A."/>
            <person name="Tritt A."/>
            <person name="Lipzen A."/>
            <person name="He G."/>
            <person name="Yan M."/>
            <person name="Ng V."/>
            <person name="Cullen D."/>
            <person name="Martin F."/>
            <person name="Rosso M.-N."/>
            <person name="Henrissat B."/>
            <person name="Hibbett D."/>
            <person name="Martinez A.T."/>
            <person name="Grigoriev I.V."/>
        </authorList>
    </citation>
    <scope>NUCLEOTIDE SEQUENCE</scope>
    <source>
        <strain evidence="1">MF-IS2</strain>
    </source>
</reference>
<accession>A0A9P5X1W2</accession>
<sequence>IHALVVEAIRRDEAGGFEEHRYLGKALNGLLPRRARTEDLGGKSGWADLAWLLELNQGHYNAASLAAVCGINFSKECAAGYRWWGNPILPMVGNERLEPEATAFPV</sequence>
<protein>
    <submittedName>
        <fullName evidence="1">Uncharacterized protein</fullName>
    </submittedName>
</protein>
<comment type="caution">
    <text evidence="1">The sequence shown here is derived from an EMBL/GenBank/DDBJ whole genome shotgun (WGS) entry which is preliminary data.</text>
</comment>